<reference evidence="1 2" key="1">
    <citation type="submission" date="2023-03" db="EMBL/GenBank/DDBJ databases">
        <title>Genome insight into feeding habits of ladybird beetles.</title>
        <authorList>
            <person name="Li H.-S."/>
            <person name="Huang Y.-H."/>
            <person name="Pang H."/>
        </authorList>
    </citation>
    <scope>NUCLEOTIDE SEQUENCE [LARGE SCALE GENOMIC DNA]</scope>
    <source>
        <strain evidence="1">SYSU_2023b</strain>
        <tissue evidence="1">Whole body</tissue>
    </source>
</reference>
<keyword evidence="2" id="KW-1185">Reference proteome</keyword>
<dbReference type="Pfam" id="PF14223">
    <property type="entry name" value="Retrotran_gag_2"/>
    <property type="match status" value="1"/>
</dbReference>
<dbReference type="AlphaFoldDB" id="A0AAW1VG97"/>
<sequence>MCFSSSTCKPLTKRNYDTCAMQIEAFMVKDGTRVYVNGRKPKLQLLKNDAASIIIILLRMIKGMKTSKQIRENLKTEYAFTGPEKRAILFKRLTSYKVTENIDFHTQLMEFIDVIENLSAMGVAMNDDSKLALHFNALIPSSFDIFRCAMECQSEFPKPNKLREEVVEYNDVESQRDMDDSEVMLVKRTFKKLKPYQNYGNQEKGYQRKCYQGSGFQGSTNIVKTLKYYSLVIAHSGQNQSIKQMYTKLKNETISQRKGYTAYNIPHNSCSKCYIGQISQNLEEQIEAHKCAKIQITALHKRTITAKCYFNYNNPHTLATEKDEKCREILEMLHIHENLGYTVNERTDIKYRNAIYEDLINLTKRLVKSTHNNHQTTYLKTHYFLI</sequence>
<accession>A0AAW1VG97</accession>
<protein>
    <submittedName>
        <fullName evidence="1">Uncharacterized protein</fullName>
    </submittedName>
</protein>
<proteinExistence type="predicted"/>
<evidence type="ECO:0000313" key="2">
    <source>
        <dbReference type="Proteomes" id="UP001431783"/>
    </source>
</evidence>
<organism evidence="1 2">
    <name type="scientific">Henosepilachna vigintioctopunctata</name>
    <dbReference type="NCBI Taxonomy" id="420089"/>
    <lineage>
        <taxon>Eukaryota</taxon>
        <taxon>Metazoa</taxon>
        <taxon>Ecdysozoa</taxon>
        <taxon>Arthropoda</taxon>
        <taxon>Hexapoda</taxon>
        <taxon>Insecta</taxon>
        <taxon>Pterygota</taxon>
        <taxon>Neoptera</taxon>
        <taxon>Endopterygota</taxon>
        <taxon>Coleoptera</taxon>
        <taxon>Polyphaga</taxon>
        <taxon>Cucujiformia</taxon>
        <taxon>Coccinelloidea</taxon>
        <taxon>Coccinellidae</taxon>
        <taxon>Epilachninae</taxon>
        <taxon>Epilachnini</taxon>
        <taxon>Henosepilachna</taxon>
    </lineage>
</organism>
<dbReference type="Proteomes" id="UP001431783">
    <property type="component" value="Unassembled WGS sequence"/>
</dbReference>
<name>A0AAW1VG97_9CUCU</name>
<gene>
    <name evidence="1" type="ORF">WA026_018270</name>
</gene>
<comment type="caution">
    <text evidence="1">The sequence shown here is derived from an EMBL/GenBank/DDBJ whole genome shotgun (WGS) entry which is preliminary data.</text>
</comment>
<evidence type="ECO:0000313" key="1">
    <source>
        <dbReference type="EMBL" id="KAK9892072.1"/>
    </source>
</evidence>
<dbReference type="EMBL" id="JARQZJ010000132">
    <property type="protein sequence ID" value="KAK9892072.1"/>
    <property type="molecule type" value="Genomic_DNA"/>
</dbReference>